<dbReference type="Proteomes" id="UP000721844">
    <property type="component" value="Unassembled WGS sequence"/>
</dbReference>
<dbReference type="AlphaFoldDB" id="A0A964E5M6"/>
<accession>A0A964E5M6</accession>
<name>A0A964E5M6_9PROT</name>
<organism evidence="1 2">
    <name type="scientific">Acidisoma cellulosilyticum</name>
    <dbReference type="NCBI Taxonomy" id="2802395"/>
    <lineage>
        <taxon>Bacteria</taxon>
        <taxon>Pseudomonadati</taxon>
        <taxon>Pseudomonadota</taxon>
        <taxon>Alphaproteobacteria</taxon>
        <taxon>Acetobacterales</taxon>
        <taxon>Acidocellaceae</taxon>
        <taxon>Acidisoma</taxon>
    </lineage>
</organism>
<sequence>MAKPLGFNDITLDGQFEFTEMHRLAMLTDQDGSPRFRRVDSTKTLSTDGAAAMTIADQPAGALDPFRAGSGQDQNLHLLVDGQMIRPAQALHIGIEQRFVFNLPLALRDHAGSFDTRLASGSTVSAGVQRGVIVESVVLFHHAGGAPLVLDMAADDLQDGWSSAEVVAGRPSRWTNGSAAIPVTSGTRSVEVILAAAPDFETAADSPGLAA</sequence>
<dbReference type="EMBL" id="JAESVA010000008">
    <property type="protein sequence ID" value="MCB8882691.1"/>
    <property type="molecule type" value="Genomic_DNA"/>
</dbReference>
<keyword evidence="2" id="KW-1185">Reference proteome</keyword>
<dbReference type="RefSeq" id="WP_227309341.1">
    <property type="nucleotide sequence ID" value="NZ_JAESVA010000008.1"/>
</dbReference>
<comment type="caution">
    <text evidence="1">The sequence shown here is derived from an EMBL/GenBank/DDBJ whole genome shotgun (WGS) entry which is preliminary data.</text>
</comment>
<protein>
    <submittedName>
        <fullName evidence="1">Uncharacterized protein</fullName>
    </submittedName>
</protein>
<evidence type="ECO:0000313" key="2">
    <source>
        <dbReference type="Proteomes" id="UP000721844"/>
    </source>
</evidence>
<reference evidence="1 2" key="1">
    <citation type="journal article" date="2021" name="Microorganisms">
        <title>Acidisoma silvae sp. nov. and Acidisomacellulosilytica sp. nov., Two Acidophilic Bacteria Isolated from Decaying Wood, Hydrolyzing Cellulose and Producing Poly-3-hydroxybutyrate.</title>
        <authorList>
            <person name="Mieszkin S."/>
            <person name="Pouder E."/>
            <person name="Uroz S."/>
            <person name="Simon-Colin C."/>
            <person name="Alain K."/>
        </authorList>
    </citation>
    <scope>NUCLEOTIDE SEQUENCE [LARGE SCALE GENOMIC DNA]</scope>
    <source>
        <strain evidence="1 2">HW T5.17</strain>
    </source>
</reference>
<proteinExistence type="predicted"/>
<gene>
    <name evidence="1" type="ORF">ACELLULO517_20775</name>
</gene>
<evidence type="ECO:0000313" key="1">
    <source>
        <dbReference type="EMBL" id="MCB8882691.1"/>
    </source>
</evidence>